<dbReference type="CDD" id="cd02440">
    <property type="entry name" value="AdoMet_MTases"/>
    <property type="match status" value="1"/>
</dbReference>
<organism evidence="3 4">
    <name type="scientific">Pseudozobellia thermophila</name>
    <dbReference type="NCBI Taxonomy" id="192903"/>
    <lineage>
        <taxon>Bacteria</taxon>
        <taxon>Pseudomonadati</taxon>
        <taxon>Bacteroidota</taxon>
        <taxon>Flavobacteriia</taxon>
        <taxon>Flavobacteriales</taxon>
        <taxon>Flavobacteriaceae</taxon>
        <taxon>Pseudozobellia</taxon>
    </lineage>
</organism>
<evidence type="ECO:0000259" key="2">
    <source>
        <dbReference type="Pfam" id="PF08241"/>
    </source>
</evidence>
<gene>
    <name evidence="3" type="ORF">SAMN04488513_11556</name>
</gene>
<dbReference type="GO" id="GO:0032259">
    <property type="term" value="P:methylation"/>
    <property type="evidence" value="ECO:0007669"/>
    <property type="project" value="UniProtKB-KW"/>
</dbReference>
<keyword evidence="1 3" id="KW-0808">Transferase</keyword>
<dbReference type="InterPro" id="IPR013216">
    <property type="entry name" value="Methyltransf_11"/>
</dbReference>
<accession>A0A1M6NUP3</accession>
<dbReference type="Pfam" id="PF08241">
    <property type="entry name" value="Methyltransf_11"/>
    <property type="match status" value="1"/>
</dbReference>
<dbReference type="OrthoDB" id="9770553at2"/>
<evidence type="ECO:0000313" key="3">
    <source>
        <dbReference type="EMBL" id="SHJ99371.1"/>
    </source>
</evidence>
<evidence type="ECO:0000313" key="4">
    <source>
        <dbReference type="Proteomes" id="UP000184543"/>
    </source>
</evidence>
<dbReference type="Gene3D" id="3.40.50.150">
    <property type="entry name" value="Vaccinia Virus protein VP39"/>
    <property type="match status" value="1"/>
</dbReference>
<reference evidence="4" key="1">
    <citation type="submission" date="2016-11" db="EMBL/GenBank/DDBJ databases">
        <authorList>
            <person name="Varghese N."/>
            <person name="Submissions S."/>
        </authorList>
    </citation>
    <scope>NUCLEOTIDE SEQUENCE [LARGE SCALE GENOMIC DNA]</scope>
    <source>
        <strain evidence="4">DSM 19858</strain>
    </source>
</reference>
<sequence length="226" mass="25450">MKIRTIILSATTMISTMAFSQHKHHTKKNEGKAASANAYMLRSSTEDLIKRFESPERDAYQQPQKVLEYLGDLTNKKIMDIGAGSGYFSVKLAAQGAHVIAADVSDEFQDALKKRIEENDLKNIELRKIPYDNPNLADGEVDMVLIVNTYHHIDNRSDYFSKVKNGTKDNGELVIIDFFKTEVPVGPPTDHKIAIDVVIAELKKAGYTDFEVNVDLLPYQYIIKAK</sequence>
<feature type="domain" description="Methyltransferase type 11" evidence="2">
    <location>
        <begin position="80"/>
        <end position="175"/>
    </location>
</feature>
<dbReference type="Proteomes" id="UP000184543">
    <property type="component" value="Unassembled WGS sequence"/>
</dbReference>
<dbReference type="EMBL" id="FQYU01000015">
    <property type="protein sequence ID" value="SHJ99371.1"/>
    <property type="molecule type" value="Genomic_DNA"/>
</dbReference>
<dbReference type="PANTHER" id="PTHR43861:SF3">
    <property type="entry name" value="PUTATIVE (AFU_ORTHOLOGUE AFUA_2G14390)-RELATED"/>
    <property type="match status" value="1"/>
</dbReference>
<dbReference type="AlphaFoldDB" id="A0A1M6NUP3"/>
<keyword evidence="3" id="KW-0489">Methyltransferase</keyword>
<dbReference type="GO" id="GO:0008757">
    <property type="term" value="F:S-adenosylmethionine-dependent methyltransferase activity"/>
    <property type="evidence" value="ECO:0007669"/>
    <property type="project" value="InterPro"/>
</dbReference>
<name>A0A1M6NUP3_9FLAO</name>
<proteinExistence type="predicted"/>
<dbReference type="SUPFAM" id="SSF53335">
    <property type="entry name" value="S-adenosyl-L-methionine-dependent methyltransferases"/>
    <property type="match status" value="1"/>
</dbReference>
<dbReference type="PANTHER" id="PTHR43861">
    <property type="entry name" value="TRANS-ACONITATE 2-METHYLTRANSFERASE-RELATED"/>
    <property type="match status" value="1"/>
</dbReference>
<protein>
    <submittedName>
        <fullName evidence="3">Methyltransferase domain-containing protein</fullName>
    </submittedName>
</protein>
<keyword evidence="4" id="KW-1185">Reference proteome</keyword>
<evidence type="ECO:0000256" key="1">
    <source>
        <dbReference type="ARBA" id="ARBA00022679"/>
    </source>
</evidence>
<dbReference type="RefSeq" id="WP_094766816.1">
    <property type="nucleotide sequence ID" value="NZ_FQYU01000015.1"/>
</dbReference>
<dbReference type="InterPro" id="IPR029063">
    <property type="entry name" value="SAM-dependent_MTases_sf"/>
</dbReference>